<evidence type="ECO:0000313" key="16">
    <source>
        <dbReference type="Proteomes" id="UP000440732"/>
    </source>
</evidence>
<evidence type="ECO:0000313" key="9">
    <source>
        <dbReference type="EMBL" id="KAE9246513.1"/>
    </source>
</evidence>
<evidence type="ECO:0000313" key="6">
    <source>
        <dbReference type="EMBL" id="KAE9147020.1"/>
    </source>
</evidence>
<evidence type="ECO:0000313" key="14">
    <source>
        <dbReference type="Proteomes" id="UP000437068"/>
    </source>
</evidence>
<evidence type="ECO:0000313" key="3">
    <source>
        <dbReference type="EMBL" id="KAE9014665.1"/>
    </source>
</evidence>
<dbReference type="Proteomes" id="UP000476176">
    <property type="component" value="Unassembled WGS sequence"/>
</dbReference>
<dbReference type="EMBL" id="QXFZ01000400">
    <property type="protein sequence ID" value="KAE9117946.1"/>
    <property type="molecule type" value="Genomic_DNA"/>
</dbReference>
<feature type="compositionally biased region" description="Polar residues" evidence="1">
    <location>
        <begin position="73"/>
        <end position="83"/>
    </location>
</feature>
<evidence type="ECO:0000313" key="12">
    <source>
        <dbReference type="Proteomes" id="UP000429523"/>
    </source>
</evidence>
<accession>A0A6A3SJ28</accession>
<dbReference type="EMBL" id="QXGB01000209">
    <property type="protein sequence ID" value="KAE9224560.1"/>
    <property type="molecule type" value="Genomic_DNA"/>
</dbReference>
<name>A0A6A3SJ28_9STRA</name>
<evidence type="ECO:0000313" key="11">
    <source>
        <dbReference type="EMBL" id="KAE9354145.1"/>
    </source>
</evidence>
<dbReference type="EMBL" id="QXGE01000359">
    <property type="protein sequence ID" value="KAE9314797.1"/>
    <property type="molecule type" value="Genomic_DNA"/>
</dbReference>
<dbReference type="EMBL" id="QXGA01000372">
    <property type="protein sequence ID" value="KAE9147020.1"/>
    <property type="molecule type" value="Genomic_DNA"/>
</dbReference>
<dbReference type="EMBL" id="QXFW01000364">
    <property type="protein sequence ID" value="KAE9014665.1"/>
    <property type="molecule type" value="Genomic_DNA"/>
</dbReference>
<reference evidence="12 13" key="1">
    <citation type="submission" date="2018-08" db="EMBL/GenBank/DDBJ databases">
        <title>Genomic investigation of the strawberry pathogen Phytophthora fragariae indicates pathogenicity is determined by transcriptional variation in three key races.</title>
        <authorList>
            <person name="Adams T.M."/>
            <person name="Armitage A.D."/>
            <person name="Sobczyk M.K."/>
            <person name="Bates H.J."/>
            <person name="Dunwell J.M."/>
            <person name="Nellist C.F."/>
            <person name="Harrison R.J."/>
        </authorList>
    </citation>
    <scope>NUCLEOTIDE SEQUENCE [LARGE SCALE GENOMIC DNA]</scope>
    <source>
        <strain evidence="10 14">A4</strain>
        <strain evidence="9 15">BC-1</strain>
        <strain evidence="8 19">BC-23</strain>
        <strain evidence="7 13">NOV-27</strain>
        <strain evidence="6 16">NOV-5</strain>
        <strain evidence="4 17">NOV-71</strain>
        <strain evidence="11 20">NOV-77</strain>
        <strain evidence="2 12">NOV-9</strain>
        <strain evidence="5 21">ONT-3</strain>
        <strain evidence="3 18">SCRP245</strain>
    </source>
</reference>
<sequence length="92" mass="9506">MCCVTTLSVASRGTLAQGTRACRRRPDSQEAGVDTLTNANRAAVEGARPLGLTHGSHTRITRKALVGDIGMTGCSTTTNSGAPVSQHGETPR</sequence>
<protein>
    <submittedName>
        <fullName evidence="4">Uncharacterized protein</fullName>
    </submittedName>
</protein>
<evidence type="ECO:0000313" key="5">
    <source>
        <dbReference type="EMBL" id="KAE9128185.1"/>
    </source>
</evidence>
<dbReference type="Proteomes" id="UP000488956">
    <property type="component" value="Unassembled WGS sequence"/>
</dbReference>
<dbReference type="EMBL" id="QXGC01000171">
    <property type="protein sequence ID" value="KAE9246392.1"/>
    <property type="molecule type" value="Genomic_DNA"/>
</dbReference>
<dbReference type="Proteomes" id="UP000460718">
    <property type="component" value="Unassembled WGS sequence"/>
</dbReference>
<evidence type="ECO:0000313" key="2">
    <source>
        <dbReference type="EMBL" id="KAE8943910.1"/>
    </source>
</evidence>
<dbReference type="Proteomes" id="UP000433483">
    <property type="component" value="Unassembled WGS sequence"/>
</dbReference>
<evidence type="ECO:0000313" key="7">
    <source>
        <dbReference type="EMBL" id="KAE9224560.1"/>
    </source>
</evidence>
<comment type="caution">
    <text evidence="4">The sequence shown here is derived from an EMBL/GenBank/DDBJ whole genome shotgun (WGS) entry which is preliminary data.</text>
</comment>
<evidence type="ECO:0000313" key="10">
    <source>
        <dbReference type="EMBL" id="KAE9314797.1"/>
    </source>
</evidence>
<dbReference type="Proteomes" id="UP000441208">
    <property type="component" value="Unassembled WGS sequence"/>
</dbReference>
<dbReference type="Proteomes" id="UP000437068">
    <property type="component" value="Unassembled WGS sequence"/>
</dbReference>
<dbReference type="Proteomes" id="UP000429523">
    <property type="component" value="Unassembled WGS sequence"/>
</dbReference>
<keyword evidence="13" id="KW-1185">Reference proteome</keyword>
<dbReference type="Proteomes" id="UP000440367">
    <property type="component" value="Unassembled WGS sequence"/>
</dbReference>
<evidence type="ECO:0000313" key="8">
    <source>
        <dbReference type="EMBL" id="KAE9246392.1"/>
    </source>
</evidence>
<evidence type="ECO:0000313" key="15">
    <source>
        <dbReference type="Proteomes" id="UP000440367"/>
    </source>
</evidence>
<dbReference type="EMBL" id="QXFX01000162">
    <property type="protein sequence ID" value="KAE9128185.1"/>
    <property type="molecule type" value="Genomic_DNA"/>
</dbReference>
<evidence type="ECO:0000313" key="18">
    <source>
        <dbReference type="Proteomes" id="UP000460718"/>
    </source>
</evidence>
<dbReference type="Proteomes" id="UP000440732">
    <property type="component" value="Unassembled WGS sequence"/>
</dbReference>
<dbReference type="EMBL" id="QXGD01000237">
    <property type="protein sequence ID" value="KAE9246513.1"/>
    <property type="molecule type" value="Genomic_DNA"/>
</dbReference>
<evidence type="ECO:0000313" key="17">
    <source>
        <dbReference type="Proteomes" id="UP000441208"/>
    </source>
</evidence>
<evidence type="ECO:0000313" key="20">
    <source>
        <dbReference type="Proteomes" id="UP000486351"/>
    </source>
</evidence>
<organism evidence="4 17">
    <name type="scientific">Phytophthora fragariae</name>
    <dbReference type="NCBI Taxonomy" id="53985"/>
    <lineage>
        <taxon>Eukaryota</taxon>
        <taxon>Sar</taxon>
        <taxon>Stramenopiles</taxon>
        <taxon>Oomycota</taxon>
        <taxon>Peronosporomycetes</taxon>
        <taxon>Peronosporales</taxon>
        <taxon>Peronosporaceae</taxon>
        <taxon>Phytophthora</taxon>
    </lineage>
</organism>
<dbReference type="AlphaFoldDB" id="A0A6A3SJ28"/>
<dbReference type="Proteomes" id="UP000486351">
    <property type="component" value="Unassembled WGS sequence"/>
</dbReference>
<dbReference type="EMBL" id="QXFY01000162">
    <property type="protein sequence ID" value="KAE9354145.1"/>
    <property type="molecule type" value="Genomic_DNA"/>
</dbReference>
<evidence type="ECO:0000313" key="4">
    <source>
        <dbReference type="EMBL" id="KAE9117946.1"/>
    </source>
</evidence>
<dbReference type="EMBL" id="QXGF01000230">
    <property type="protein sequence ID" value="KAE8943910.1"/>
    <property type="molecule type" value="Genomic_DNA"/>
</dbReference>
<evidence type="ECO:0000313" key="21">
    <source>
        <dbReference type="Proteomes" id="UP000488956"/>
    </source>
</evidence>
<evidence type="ECO:0000256" key="1">
    <source>
        <dbReference type="SAM" id="MobiDB-lite"/>
    </source>
</evidence>
<feature type="region of interest" description="Disordered" evidence="1">
    <location>
        <begin position="73"/>
        <end position="92"/>
    </location>
</feature>
<proteinExistence type="predicted"/>
<evidence type="ECO:0000313" key="19">
    <source>
        <dbReference type="Proteomes" id="UP000476176"/>
    </source>
</evidence>
<evidence type="ECO:0000313" key="13">
    <source>
        <dbReference type="Proteomes" id="UP000433483"/>
    </source>
</evidence>
<gene>
    <name evidence="10" type="ORF">PF001_g8101</name>
    <name evidence="9" type="ORF">PF002_g6696</name>
    <name evidence="8" type="ORF">PF004_g4836</name>
    <name evidence="7" type="ORF">PF005_g5878</name>
    <name evidence="6" type="ORF">PF006_g8269</name>
    <name evidence="4" type="ORF">PF007_g9097</name>
    <name evidence="11" type="ORF">PF008_g4670</name>
    <name evidence="2" type="ORF">PF009_g6387</name>
    <name evidence="5" type="ORF">PF010_g4611</name>
    <name evidence="3" type="ORF">PF011_g7950</name>
</gene>